<dbReference type="Gene3D" id="3.30.70.270">
    <property type="match status" value="1"/>
</dbReference>
<protein>
    <recommendedName>
        <fullName evidence="1">Reverse transcriptase/retrotransposon-derived protein RNase H-like domain-containing protein</fullName>
    </recommendedName>
</protein>
<dbReference type="PANTHER" id="PTHR48475:SF2">
    <property type="entry name" value="RIBONUCLEASE H"/>
    <property type="match status" value="1"/>
</dbReference>
<evidence type="ECO:0000313" key="3">
    <source>
        <dbReference type="Proteomes" id="UP001454036"/>
    </source>
</evidence>
<dbReference type="AlphaFoldDB" id="A0AAV3PJT6"/>
<gene>
    <name evidence="2" type="ORF">LIER_10195</name>
</gene>
<keyword evidence="3" id="KW-1185">Reference proteome</keyword>
<dbReference type="Proteomes" id="UP001454036">
    <property type="component" value="Unassembled WGS sequence"/>
</dbReference>
<feature type="domain" description="Reverse transcriptase/retrotransposon-derived protein RNase H-like" evidence="1">
    <location>
        <begin position="48"/>
        <end position="114"/>
    </location>
</feature>
<accession>A0AAV3PJT6</accession>
<evidence type="ECO:0000313" key="2">
    <source>
        <dbReference type="EMBL" id="GAA0151486.1"/>
    </source>
</evidence>
<comment type="caution">
    <text evidence="2">The sequence shown here is derived from an EMBL/GenBank/DDBJ whole genome shotgun (WGS) entry which is preliminary data.</text>
</comment>
<dbReference type="Pfam" id="PF17919">
    <property type="entry name" value="RT_RNaseH_2"/>
    <property type="match status" value="1"/>
</dbReference>
<evidence type="ECO:0000259" key="1">
    <source>
        <dbReference type="Pfam" id="PF17919"/>
    </source>
</evidence>
<organism evidence="2 3">
    <name type="scientific">Lithospermum erythrorhizon</name>
    <name type="common">Purple gromwell</name>
    <name type="synonym">Lithospermum officinale var. erythrorhizon</name>
    <dbReference type="NCBI Taxonomy" id="34254"/>
    <lineage>
        <taxon>Eukaryota</taxon>
        <taxon>Viridiplantae</taxon>
        <taxon>Streptophyta</taxon>
        <taxon>Embryophyta</taxon>
        <taxon>Tracheophyta</taxon>
        <taxon>Spermatophyta</taxon>
        <taxon>Magnoliopsida</taxon>
        <taxon>eudicotyledons</taxon>
        <taxon>Gunneridae</taxon>
        <taxon>Pentapetalae</taxon>
        <taxon>asterids</taxon>
        <taxon>lamiids</taxon>
        <taxon>Boraginales</taxon>
        <taxon>Boraginaceae</taxon>
        <taxon>Boraginoideae</taxon>
        <taxon>Lithospermeae</taxon>
        <taxon>Lithospermum</taxon>
    </lineage>
</organism>
<proteinExistence type="predicted"/>
<dbReference type="InterPro" id="IPR043128">
    <property type="entry name" value="Rev_trsase/Diguanyl_cyclase"/>
</dbReference>
<dbReference type="PANTHER" id="PTHR48475">
    <property type="entry name" value="RIBONUCLEASE H"/>
    <property type="match status" value="1"/>
</dbReference>
<sequence>MQPPCEYKNIQKLTGCLVVLSRFISMSGERNLPFFKNLRRASSTKFYWDGECNKSFEEIKEYLSSPKLFSQPEQGEILQLYLAISNVAVSSVPIHEAEGQQRPIYYVSCVLHGVE</sequence>
<dbReference type="InterPro" id="IPR043502">
    <property type="entry name" value="DNA/RNA_pol_sf"/>
</dbReference>
<dbReference type="SUPFAM" id="SSF56672">
    <property type="entry name" value="DNA/RNA polymerases"/>
    <property type="match status" value="1"/>
</dbReference>
<dbReference type="InterPro" id="IPR041577">
    <property type="entry name" value="RT_RNaseH_2"/>
</dbReference>
<name>A0AAV3PJT6_LITER</name>
<dbReference type="EMBL" id="BAABME010001795">
    <property type="protein sequence ID" value="GAA0151486.1"/>
    <property type="molecule type" value="Genomic_DNA"/>
</dbReference>
<reference evidence="2 3" key="1">
    <citation type="submission" date="2024-01" db="EMBL/GenBank/DDBJ databases">
        <title>The complete chloroplast genome sequence of Lithospermum erythrorhizon: insights into the phylogenetic relationship among Boraginaceae species and the maternal lineages of purple gromwells.</title>
        <authorList>
            <person name="Okada T."/>
            <person name="Watanabe K."/>
        </authorList>
    </citation>
    <scope>NUCLEOTIDE SEQUENCE [LARGE SCALE GENOMIC DNA]</scope>
</reference>